<evidence type="ECO:0000313" key="1">
    <source>
        <dbReference type="EMBL" id="MPM05441.1"/>
    </source>
</evidence>
<dbReference type="AlphaFoldDB" id="A0A644WPK5"/>
<sequence length="286" mass="31575">MRKNKSWVPALLALILIVSGFLIYTEASAQAPKWLGWLIPSGQDPAAPVQVQEALVPNPISAPFYPNTSDPISTSNLEIQQVIEKNNTEAITLLAPGLLHISKERQIFSSNSATFTNGELIPTFEKIDEWYQLGEGGQVIAYVSITDTGDPATTQTVVYKDKKFTNLTFPNLASTEPEDFFLKTLDFGFADIFSGEKTADLVVSQEGNETKFSITTLINNPEANSKGVNYSGIREYYSISNDTGLIRQIGRDYIDLEGNEVQAFTVQILGIERVKAFPEDISAFFE</sequence>
<reference evidence="1" key="1">
    <citation type="submission" date="2019-08" db="EMBL/GenBank/DDBJ databases">
        <authorList>
            <person name="Kucharzyk K."/>
            <person name="Murdoch R.W."/>
            <person name="Higgins S."/>
            <person name="Loffler F."/>
        </authorList>
    </citation>
    <scope>NUCLEOTIDE SEQUENCE</scope>
</reference>
<dbReference type="EMBL" id="VSSQ01001132">
    <property type="protein sequence ID" value="MPM05441.1"/>
    <property type="molecule type" value="Genomic_DNA"/>
</dbReference>
<name>A0A644WPK5_9ZZZZ</name>
<accession>A0A644WPK5</accession>
<organism evidence="1">
    <name type="scientific">bioreactor metagenome</name>
    <dbReference type="NCBI Taxonomy" id="1076179"/>
    <lineage>
        <taxon>unclassified sequences</taxon>
        <taxon>metagenomes</taxon>
        <taxon>ecological metagenomes</taxon>
    </lineage>
</organism>
<comment type="caution">
    <text evidence="1">The sequence shown here is derived from an EMBL/GenBank/DDBJ whole genome shotgun (WGS) entry which is preliminary data.</text>
</comment>
<proteinExistence type="predicted"/>
<protein>
    <submittedName>
        <fullName evidence="1">Uncharacterized protein</fullName>
    </submittedName>
</protein>
<gene>
    <name evidence="1" type="ORF">SDC9_51731</name>
</gene>